<name>A0A5J4TS21_9EUKA</name>
<dbReference type="AlphaFoldDB" id="A0A5J4TS21"/>
<evidence type="ECO:0000256" key="1">
    <source>
        <dbReference type="SAM" id="MobiDB-lite"/>
    </source>
</evidence>
<sequence length="256" mass="30285">MLKTEDDDDFDIEGNEFTKNINTDTNSEVKKLKRIPNGEGDLQDDFLTVARGDNVNKPLKLYSGKDGIVTEEELKLRKKRRKKKNTDAQKISSQDLEKWRNELKGITDEELERRFKEGRNKQQNQDDQFDDDLFELEDDDVFGVIREKEKEEQDDEEEDEEESEFDDEDEDDEELIKQIKQSHKKNKSGKEINKDDNSLEQRIAQVLAEEFDDDHIGELQEERRNISKGGRDLREFADILTEFEQEYILPLDKKYV</sequence>
<proteinExistence type="predicted"/>
<dbReference type="Proteomes" id="UP000324800">
    <property type="component" value="Unassembled WGS sequence"/>
</dbReference>
<gene>
    <name evidence="2" type="ORF">EZS28_044212</name>
</gene>
<evidence type="ECO:0000313" key="3">
    <source>
        <dbReference type="Proteomes" id="UP000324800"/>
    </source>
</evidence>
<evidence type="ECO:0000313" key="2">
    <source>
        <dbReference type="EMBL" id="KAA6360261.1"/>
    </source>
</evidence>
<protein>
    <submittedName>
        <fullName evidence="2">Uncharacterized protein</fullName>
    </submittedName>
</protein>
<feature type="compositionally biased region" description="Acidic residues" evidence="1">
    <location>
        <begin position="152"/>
        <end position="174"/>
    </location>
</feature>
<feature type="region of interest" description="Disordered" evidence="1">
    <location>
        <begin position="77"/>
        <end position="174"/>
    </location>
</feature>
<accession>A0A5J4TS21</accession>
<organism evidence="2 3">
    <name type="scientific">Streblomastix strix</name>
    <dbReference type="NCBI Taxonomy" id="222440"/>
    <lineage>
        <taxon>Eukaryota</taxon>
        <taxon>Metamonada</taxon>
        <taxon>Preaxostyla</taxon>
        <taxon>Oxymonadida</taxon>
        <taxon>Streblomastigidae</taxon>
        <taxon>Streblomastix</taxon>
    </lineage>
</organism>
<reference evidence="2 3" key="1">
    <citation type="submission" date="2019-03" db="EMBL/GenBank/DDBJ databases">
        <title>Single cell metagenomics reveals metabolic interactions within the superorganism composed of flagellate Streblomastix strix and complex community of Bacteroidetes bacteria on its surface.</title>
        <authorList>
            <person name="Treitli S.C."/>
            <person name="Kolisko M."/>
            <person name="Husnik F."/>
            <person name="Keeling P."/>
            <person name="Hampl V."/>
        </authorList>
    </citation>
    <scope>NUCLEOTIDE SEQUENCE [LARGE SCALE GENOMIC DNA]</scope>
    <source>
        <strain evidence="2">ST1C</strain>
    </source>
</reference>
<dbReference type="EMBL" id="SNRW01027182">
    <property type="protein sequence ID" value="KAA6360261.1"/>
    <property type="molecule type" value="Genomic_DNA"/>
</dbReference>
<comment type="caution">
    <text evidence="2">The sequence shown here is derived from an EMBL/GenBank/DDBJ whole genome shotgun (WGS) entry which is preliminary data.</text>
</comment>
<feature type="compositionally biased region" description="Acidic residues" evidence="1">
    <location>
        <begin position="127"/>
        <end position="141"/>
    </location>
</feature>
<feature type="compositionally biased region" description="Basic and acidic residues" evidence="1">
    <location>
        <begin position="95"/>
        <end position="120"/>
    </location>
</feature>